<dbReference type="AlphaFoldDB" id="A0A0A8Y023"/>
<sequence length="43" mass="4853">MASRRRHRSHLTRAGSTSTPTEPCTPVIVSFSLLRDKFRVPLS</sequence>
<feature type="region of interest" description="Disordered" evidence="1">
    <location>
        <begin position="1"/>
        <end position="22"/>
    </location>
</feature>
<proteinExistence type="predicted"/>
<reference evidence="2" key="1">
    <citation type="submission" date="2014-09" db="EMBL/GenBank/DDBJ databases">
        <authorList>
            <person name="Magalhaes I.L.F."/>
            <person name="Oliveira U."/>
            <person name="Santos F.R."/>
            <person name="Vidigal T.H.D.A."/>
            <person name="Brescovit A.D."/>
            <person name="Santos A.J."/>
        </authorList>
    </citation>
    <scope>NUCLEOTIDE SEQUENCE</scope>
    <source>
        <tissue evidence="2">Shoot tissue taken approximately 20 cm above the soil surface</tissue>
    </source>
</reference>
<feature type="compositionally biased region" description="Basic residues" evidence="1">
    <location>
        <begin position="1"/>
        <end position="11"/>
    </location>
</feature>
<evidence type="ECO:0000313" key="2">
    <source>
        <dbReference type="EMBL" id="JAD18368.1"/>
    </source>
</evidence>
<evidence type="ECO:0000256" key="1">
    <source>
        <dbReference type="SAM" id="MobiDB-lite"/>
    </source>
</evidence>
<protein>
    <submittedName>
        <fullName evidence="2">Uncharacterized protein</fullName>
    </submittedName>
</protein>
<accession>A0A0A8Y023</accession>
<name>A0A0A8Y023_ARUDO</name>
<reference evidence="2" key="2">
    <citation type="journal article" date="2015" name="Data Brief">
        <title>Shoot transcriptome of the giant reed, Arundo donax.</title>
        <authorList>
            <person name="Barrero R.A."/>
            <person name="Guerrero F.D."/>
            <person name="Moolhuijzen P."/>
            <person name="Goolsby J.A."/>
            <person name="Tidwell J."/>
            <person name="Bellgard S.E."/>
            <person name="Bellgard M.I."/>
        </authorList>
    </citation>
    <scope>NUCLEOTIDE SEQUENCE</scope>
    <source>
        <tissue evidence="2">Shoot tissue taken approximately 20 cm above the soil surface</tissue>
    </source>
</reference>
<dbReference type="EMBL" id="GBRH01279527">
    <property type="protein sequence ID" value="JAD18368.1"/>
    <property type="molecule type" value="Transcribed_RNA"/>
</dbReference>
<organism evidence="2">
    <name type="scientific">Arundo donax</name>
    <name type="common">Giant reed</name>
    <name type="synonym">Donax arundinaceus</name>
    <dbReference type="NCBI Taxonomy" id="35708"/>
    <lineage>
        <taxon>Eukaryota</taxon>
        <taxon>Viridiplantae</taxon>
        <taxon>Streptophyta</taxon>
        <taxon>Embryophyta</taxon>
        <taxon>Tracheophyta</taxon>
        <taxon>Spermatophyta</taxon>
        <taxon>Magnoliopsida</taxon>
        <taxon>Liliopsida</taxon>
        <taxon>Poales</taxon>
        <taxon>Poaceae</taxon>
        <taxon>PACMAD clade</taxon>
        <taxon>Arundinoideae</taxon>
        <taxon>Arundineae</taxon>
        <taxon>Arundo</taxon>
    </lineage>
</organism>